<comment type="caution">
    <text evidence="4">The sequence shown here is derived from an EMBL/GenBank/DDBJ whole genome shotgun (WGS) entry which is preliminary data.</text>
</comment>
<dbReference type="EMBL" id="BARW01034659">
    <property type="protein sequence ID" value="GAJ08728.1"/>
    <property type="molecule type" value="Genomic_DNA"/>
</dbReference>
<accession>X1TTQ9</accession>
<comment type="similarity">
    <text evidence="1">Belongs to the glycosyl hydrolase 57 family.</text>
</comment>
<proteinExistence type="inferred from homology"/>
<name>X1TTQ9_9ZZZZ</name>
<dbReference type="AlphaFoldDB" id="X1TTQ9"/>
<keyword evidence="2" id="KW-0119">Carbohydrate metabolism</keyword>
<organism evidence="4">
    <name type="scientific">marine sediment metagenome</name>
    <dbReference type="NCBI Taxonomy" id="412755"/>
    <lineage>
        <taxon>unclassified sequences</taxon>
        <taxon>metagenomes</taxon>
        <taxon>ecological metagenomes</taxon>
    </lineage>
</organism>
<reference evidence="4" key="1">
    <citation type="journal article" date="2014" name="Front. Microbiol.">
        <title>High frequency of phylogenetically diverse reductive dehalogenase-homologous genes in deep subseafloor sedimentary metagenomes.</title>
        <authorList>
            <person name="Kawai M."/>
            <person name="Futagami T."/>
            <person name="Toyoda A."/>
            <person name="Takaki Y."/>
            <person name="Nishi S."/>
            <person name="Hori S."/>
            <person name="Arai W."/>
            <person name="Tsubouchi T."/>
            <person name="Morono Y."/>
            <person name="Uchiyama I."/>
            <person name="Ito T."/>
            <person name="Fujiyama A."/>
            <person name="Inagaki F."/>
            <person name="Takami H."/>
        </authorList>
    </citation>
    <scope>NUCLEOTIDE SEQUENCE</scope>
    <source>
        <strain evidence="4">Expedition CK06-06</strain>
    </source>
</reference>
<protein>
    <recommendedName>
        <fullName evidence="3">Glycoside hydrolase family 57 N-terminal domain-containing protein</fullName>
    </recommendedName>
</protein>
<sequence length="157" mass="18105">MKITWISFLHFYQPAYADNEKVIEATEQSYQRIVSALGRNPNIKFTFNINGCLLDKWQELGFEQLIKDIKQLIQAGQVELTGSAAFHPILPLLPKPEIELQIKLNEKILRKHFGADLRLNGFFIPEGAYDKKLAKLIKKFGYDWILHDEITAFGKSI</sequence>
<dbReference type="GO" id="GO:0005975">
    <property type="term" value="P:carbohydrate metabolic process"/>
    <property type="evidence" value="ECO:0007669"/>
    <property type="project" value="InterPro"/>
</dbReference>
<evidence type="ECO:0000313" key="4">
    <source>
        <dbReference type="EMBL" id="GAJ08728.1"/>
    </source>
</evidence>
<dbReference type="Gene3D" id="3.20.110.20">
    <property type="match status" value="1"/>
</dbReference>
<evidence type="ECO:0000256" key="2">
    <source>
        <dbReference type="ARBA" id="ARBA00023277"/>
    </source>
</evidence>
<dbReference type="SUPFAM" id="SSF88713">
    <property type="entry name" value="Glycoside hydrolase/deacetylase"/>
    <property type="match status" value="1"/>
</dbReference>
<dbReference type="PANTHER" id="PTHR36306">
    <property type="entry name" value="ALPHA-AMYLASE-RELATED-RELATED"/>
    <property type="match status" value="1"/>
</dbReference>
<dbReference type="InterPro" id="IPR052046">
    <property type="entry name" value="GH57_Enzymes"/>
</dbReference>
<gene>
    <name evidence="4" type="ORF">S12H4_54251</name>
</gene>
<evidence type="ECO:0000259" key="3">
    <source>
        <dbReference type="Pfam" id="PF03065"/>
    </source>
</evidence>
<dbReference type="Pfam" id="PF03065">
    <property type="entry name" value="Glyco_hydro_57"/>
    <property type="match status" value="1"/>
</dbReference>
<dbReference type="InterPro" id="IPR011330">
    <property type="entry name" value="Glyco_hydro/deAcase_b/a-brl"/>
</dbReference>
<feature type="domain" description="Glycoside hydrolase family 57 N-terminal" evidence="3">
    <location>
        <begin position="23"/>
        <end position="152"/>
    </location>
</feature>
<dbReference type="InterPro" id="IPR004300">
    <property type="entry name" value="Glyco_hydro_57_N"/>
</dbReference>
<feature type="non-terminal residue" evidence="4">
    <location>
        <position position="157"/>
    </location>
</feature>
<dbReference type="PANTHER" id="PTHR36306:SF1">
    <property type="entry name" value="ALPHA-AMYLASE-RELATED"/>
    <property type="match status" value="1"/>
</dbReference>
<dbReference type="GO" id="GO:0003824">
    <property type="term" value="F:catalytic activity"/>
    <property type="evidence" value="ECO:0007669"/>
    <property type="project" value="InterPro"/>
</dbReference>
<evidence type="ECO:0000256" key="1">
    <source>
        <dbReference type="ARBA" id="ARBA00006821"/>
    </source>
</evidence>